<accession>A0A508XB07</accession>
<name>A0A508XB07_9HYPH</name>
<dbReference type="AlphaFoldDB" id="A0A508XB07"/>
<organism evidence="1">
    <name type="scientific">Sinorhizobium medicae</name>
    <dbReference type="NCBI Taxonomy" id="110321"/>
    <lineage>
        <taxon>Bacteria</taxon>
        <taxon>Pseudomonadati</taxon>
        <taxon>Pseudomonadota</taxon>
        <taxon>Alphaproteobacteria</taxon>
        <taxon>Hyphomicrobiales</taxon>
        <taxon>Rhizobiaceae</taxon>
        <taxon>Sinorhizobium/Ensifer group</taxon>
        <taxon>Sinorhizobium</taxon>
    </lineage>
</organism>
<gene>
    <name evidence="1" type="ORF">EMEDMD4_790310</name>
</gene>
<proteinExistence type="predicted"/>
<dbReference type="Proteomes" id="UP000507954">
    <property type="component" value="Unassembled WGS sequence"/>
</dbReference>
<reference evidence="1" key="1">
    <citation type="submission" date="2019-06" db="EMBL/GenBank/DDBJ databases">
        <authorList>
            <person name="Le Quere A."/>
            <person name="Colella S."/>
        </authorList>
    </citation>
    <scope>NUCLEOTIDE SEQUENCE</scope>
    <source>
        <strain evidence="1">EmedicaeMD41</strain>
    </source>
</reference>
<protein>
    <submittedName>
        <fullName evidence="1">Uncharacterized protein</fullName>
    </submittedName>
</protein>
<sequence>MLFTRDLLDEIARDLVAFALAVERHAKTHKGLESAGNVPPPRIDKVDCRFARPPFRKDGHQKPVLALRFDEEAREIGDALSGDGEIFEGPVVVRRQRGSEQDFRLRSARPRKVPGLQPRRAAKDQAPVARQFGFACRLIVLSQIIGAGIEAVGSRCQPAANIVDVGWLAPMKDTVQRHVGNVGERLAGGEEHDVEDDLRILHLKGVKQFGGDGGAELARRADPERSRHLLMHLGHCGGRIVAARPDLPRMAQEFRAGIGQVQLMALAHEQLDTELVFQLPNAVAKGRLRQPMQARCCRNRPCIRHFHETIDH</sequence>
<dbReference type="EMBL" id="CABFNB010000149">
    <property type="protein sequence ID" value="VTZ65286.1"/>
    <property type="molecule type" value="Genomic_DNA"/>
</dbReference>
<evidence type="ECO:0000313" key="1">
    <source>
        <dbReference type="EMBL" id="VTZ65286.1"/>
    </source>
</evidence>